<dbReference type="AlphaFoldDB" id="A0A1W2BC95"/>
<dbReference type="EMBL" id="FWYB01000002">
    <property type="protein sequence ID" value="SMC70585.1"/>
    <property type="molecule type" value="Genomic_DNA"/>
</dbReference>
<gene>
    <name evidence="1" type="ORF">SAMN04488101_102329</name>
</gene>
<name>A0A1W2BC95_9SPHI</name>
<protein>
    <submittedName>
        <fullName evidence="1">PKD-like family protein</fullName>
    </submittedName>
</protein>
<dbReference type="Pfam" id="PF16407">
    <property type="entry name" value="PKD_2"/>
    <property type="match status" value="1"/>
</dbReference>
<keyword evidence="2" id="KW-1185">Reference proteome</keyword>
<dbReference type="STRING" id="475255.SAMN04488101_102329"/>
<accession>A0A1W2BC95</accession>
<evidence type="ECO:0000313" key="2">
    <source>
        <dbReference type="Proteomes" id="UP000192678"/>
    </source>
</evidence>
<organism evidence="1 2">
    <name type="scientific">Pedobacter nyackensis</name>
    <dbReference type="NCBI Taxonomy" id="475255"/>
    <lineage>
        <taxon>Bacteria</taxon>
        <taxon>Pseudomonadati</taxon>
        <taxon>Bacteroidota</taxon>
        <taxon>Sphingobacteriia</taxon>
        <taxon>Sphingobacteriales</taxon>
        <taxon>Sphingobacteriaceae</taxon>
        <taxon>Pedobacter</taxon>
    </lineage>
</organism>
<evidence type="ECO:0000313" key="1">
    <source>
        <dbReference type="EMBL" id="SMC70585.1"/>
    </source>
</evidence>
<reference evidence="1 2" key="1">
    <citation type="submission" date="2017-04" db="EMBL/GenBank/DDBJ databases">
        <authorList>
            <person name="Afonso C.L."/>
            <person name="Miller P.J."/>
            <person name="Scott M.A."/>
            <person name="Spackman E."/>
            <person name="Goraichik I."/>
            <person name="Dimitrov K.M."/>
            <person name="Suarez D.L."/>
            <person name="Swayne D.E."/>
        </authorList>
    </citation>
    <scope>NUCLEOTIDE SEQUENCE [LARGE SCALE GENOMIC DNA]</scope>
    <source>
        <strain evidence="1 2">DSM 19625</strain>
    </source>
</reference>
<dbReference type="InterPro" id="IPR032183">
    <property type="entry name" value="PKD-like"/>
</dbReference>
<sequence>MVICALCLIGGNACRKDLGNYEYRELKTMDIQGFEQVYEALSGQPFHVDPKLDFMKEGGFNEDDFNYEWFSFDENMKIDDGNLKKQLGMQRILDLNLPLTPSTYSLYFRVKDKVTGYVREFKTKLNVRSEIADGWMILNEIRNESRLDMLAYNAKDSKFLQYTDLLSTMSTIKLKGKPRMVYFVYNRDVFNYQFTNRIYVGTDQETYSINNQQRTWNNFRNLKVEVMRPTSDDYHAEVIRSMGMGGFPMTYLLDSDGILSIENSTQGFMHGMTLNRFVDGGRISISPYIAEKYRTITPYLLMFDTEKRRFLVHSGGNKGVIQPVSTDVNVFDPADLKKDLRYMGFVNSGTPQFYAILKEPQQDNFSLLRFVSPSDTKLTPIAYEAIPNAIHLKDAEQITFDPNYGFIMYSIGSKVYQYDPFNKLEKILLDMGNRKISLIKFQKLLQVQNLARYIDYSKKLMICTYDPAAPDNSGKMELYEISLTAAPKLFQQYEGFGKIVDATYRE</sequence>
<proteinExistence type="predicted"/>
<dbReference type="Proteomes" id="UP000192678">
    <property type="component" value="Unassembled WGS sequence"/>
</dbReference>